<protein>
    <recommendedName>
        <fullName evidence="4">Nematode cuticle collagen N-terminal domain-containing protein</fullName>
    </recommendedName>
</protein>
<dbReference type="EMBL" id="CATQJL010000112">
    <property type="protein sequence ID" value="CAJ0593755.1"/>
    <property type="molecule type" value="Genomic_DNA"/>
</dbReference>
<evidence type="ECO:0000313" key="3">
    <source>
        <dbReference type="Proteomes" id="UP001176961"/>
    </source>
</evidence>
<gene>
    <name evidence="2" type="ORF">CYNAS_LOCUS5738</name>
</gene>
<proteinExistence type="predicted"/>
<evidence type="ECO:0008006" key="4">
    <source>
        <dbReference type="Google" id="ProtNLM"/>
    </source>
</evidence>
<dbReference type="Proteomes" id="UP001176961">
    <property type="component" value="Unassembled WGS sequence"/>
</dbReference>
<evidence type="ECO:0000313" key="2">
    <source>
        <dbReference type="EMBL" id="CAJ0593755.1"/>
    </source>
</evidence>
<keyword evidence="3" id="KW-1185">Reference proteome</keyword>
<sequence>MKRLVISGCLAVLLLVISLVVAVIVMLREVHTLQTEVQAGMKELKVTDENWNHIALKLLRSNERRAVCNQDMCCSREEPQPQYLDEDDEKNGPAKPEYDPYWKIDDAHKKEAICAYNGRSFEEKRTNLELPL</sequence>
<name>A0AA36GIW3_CYLNA</name>
<comment type="caution">
    <text evidence="2">The sequence shown here is derived from an EMBL/GenBank/DDBJ whole genome shotgun (WGS) entry which is preliminary data.</text>
</comment>
<dbReference type="AlphaFoldDB" id="A0AA36GIW3"/>
<accession>A0AA36GIW3</accession>
<feature type="region of interest" description="Disordered" evidence="1">
    <location>
        <begin position="79"/>
        <end position="99"/>
    </location>
</feature>
<organism evidence="2 3">
    <name type="scientific">Cylicocyclus nassatus</name>
    <name type="common">Nematode worm</name>
    <dbReference type="NCBI Taxonomy" id="53992"/>
    <lineage>
        <taxon>Eukaryota</taxon>
        <taxon>Metazoa</taxon>
        <taxon>Ecdysozoa</taxon>
        <taxon>Nematoda</taxon>
        <taxon>Chromadorea</taxon>
        <taxon>Rhabditida</taxon>
        <taxon>Rhabditina</taxon>
        <taxon>Rhabditomorpha</taxon>
        <taxon>Strongyloidea</taxon>
        <taxon>Strongylidae</taxon>
        <taxon>Cylicocyclus</taxon>
    </lineage>
</organism>
<evidence type="ECO:0000256" key="1">
    <source>
        <dbReference type="SAM" id="MobiDB-lite"/>
    </source>
</evidence>
<feature type="compositionally biased region" description="Basic and acidic residues" evidence="1">
    <location>
        <begin position="90"/>
        <end position="99"/>
    </location>
</feature>
<reference evidence="2" key="1">
    <citation type="submission" date="2023-07" db="EMBL/GenBank/DDBJ databases">
        <authorList>
            <consortium name="CYATHOMIX"/>
        </authorList>
    </citation>
    <scope>NUCLEOTIDE SEQUENCE</scope>
    <source>
        <strain evidence="2">N/A</strain>
    </source>
</reference>